<feature type="region of interest" description="Disordered" evidence="2">
    <location>
        <begin position="1"/>
        <end position="52"/>
    </location>
</feature>
<dbReference type="EMBL" id="FN392320">
    <property type="protein sequence ID" value="CAY69317.1"/>
    <property type="molecule type" value="Genomic_DNA"/>
</dbReference>
<dbReference type="STRING" id="644223.C4R1E3"/>
<protein>
    <recommendedName>
        <fullName evidence="3">G-patch domain-containing protein</fullName>
    </recommendedName>
</protein>
<dbReference type="HOGENOM" id="CLU_376529_0_0_1"/>
<keyword evidence="5" id="KW-1185">Reference proteome</keyword>
<dbReference type="GO" id="GO:0000390">
    <property type="term" value="P:spliceosomal complex disassembly"/>
    <property type="evidence" value="ECO:0007669"/>
    <property type="project" value="InterPro"/>
</dbReference>
<feature type="domain" description="G-patch" evidence="3">
    <location>
        <begin position="55"/>
        <end position="101"/>
    </location>
</feature>
<evidence type="ECO:0000259" key="3">
    <source>
        <dbReference type="PROSITE" id="PS50174"/>
    </source>
</evidence>
<dbReference type="GO" id="GO:0071008">
    <property type="term" value="C:U2-type post-mRNA release spliceosomal complex"/>
    <property type="evidence" value="ECO:0007669"/>
    <property type="project" value="TreeGrafter"/>
</dbReference>
<dbReference type="RefSeq" id="XP_002491597.1">
    <property type="nucleotide sequence ID" value="XM_002491552.1"/>
</dbReference>
<name>C4R1E3_KOMPG</name>
<comment type="similarity">
    <text evidence="1">Belongs to the TFP11/STIP family.</text>
</comment>
<dbReference type="Pfam" id="PF07842">
    <property type="entry name" value="GCFC"/>
    <property type="match status" value="1"/>
</dbReference>
<dbReference type="eggNOG" id="KOG2184">
    <property type="taxonomic scope" value="Eukaryota"/>
</dbReference>
<feature type="compositionally biased region" description="Polar residues" evidence="2">
    <location>
        <begin position="9"/>
        <end position="20"/>
    </location>
</feature>
<dbReference type="Pfam" id="PF01585">
    <property type="entry name" value="G-patch"/>
    <property type="match status" value="1"/>
</dbReference>
<sequence>MNFVRAGGQNFNEVQSSSMASVGLHDSWDSDSSDEPVNKDERNNKGLAQDPKTATYGIGAQLLKQMGYVEGQGLGKDSQGIVAPIETIQRPQGVGVGGVKEKGSGVKAEDVKKAEKDTTVRSSTIDLFTIIERLSKLTSVPEWLKQIADKTSDLKQNEEDDHVVIFQEQKLTLRQLKLKILEEMRKLEKIKQDLYFKEHQLNEENSLTKILLSNQNSLEKIQHILQMNDTEQLKQLSLLSDTEINNDKSIHSATQGVMIQITEKYLKDALAQFNPVDFNSTNTITSKIMKWKELFRDAAMFEALVYSHIKPRLQLFFNKWSIYQPNLGISVLAEWEQVLASPWITSLFTVCVLPKLEAGLNGWSVEDQDKDPQYWLLDWFDYFKSVSPLNGCLNIVIEKFSVWLDTRWELGPLPNKIVDIWGPIWGQEETEKIIDAHCVLKIMKSLNRVTISQDGSHQSFQLLRQVFDTKDYLDVHNHVMNNMLELVFFPRWLFTMEQVLRNDSKSIMRWLVNWLQFFSQKRKQYPAIDENFEKACNLINFRLQTPFINIKRDVFPKIPTDDSLIKLVPVVKINSGRRIVNVNSIPEHRLHTTYKNIVEDFCEQKGYLITPLTQSIGNNLLRIQKAGKSKHEVCYISQDVLYVKEPDGNFIPISLEVLGNRLQ</sequence>
<reference evidence="4 5" key="1">
    <citation type="journal article" date="2009" name="Nat. Biotechnol.">
        <title>Genome sequence of the recombinant protein production host Pichia pastoris.</title>
        <authorList>
            <person name="De Schutter K."/>
            <person name="Lin Y.C."/>
            <person name="Tiels P."/>
            <person name="Van Hecke A."/>
            <person name="Glinka S."/>
            <person name="Weber-Lehmann J."/>
            <person name="Rouze P."/>
            <person name="Van de Peer Y."/>
            <person name="Callewaert N."/>
        </authorList>
    </citation>
    <scope>NUCLEOTIDE SEQUENCE [LARGE SCALE GENOMIC DNA]</scope>
    <source>
        <strain evidence="5">GS115 / ATCC 20864</strain>
    </source>
</reference>
<organism evidence="4 5">
    <name type="scientific">Komagataella phaffii (strain GS115 / ATCC 20864)</name>
    <name type="common">Yeast</name>
    <name type="synonym">Pichia pastoris</name>
    <dbReference type="NCBI Taxonomy" id="644223"/>
    <lineage>
        <taxon>Eukaryota</taxon>
        <taxon>Fungi</taxon>
        <taxon>Dikarya</taxon>
        <taxon>Ascomycota</taxon>
        <taxon>Saccharomycotina</taxon>
        <taxon>Pichiomycetes</taxon>
        <taxon>Pichiales</taxon>
        <taxon>Pichiaceae</taxon>
        <taxon>Komagataella</taxon>
    </lineage>
</organism>
<dbReference type="InParanoid" id="C4R1E3"/>
<gene>
    <name evidence="4" type="ordered locus">PAS_chr2-1_0671</name>
</gene>
<dbReference type="AlphaFoldDB" id="C4R1E3"/>
<dbReference type="PANTHER" id="PTHR23329">
    <property type="entry name" value="TUFTELIN-INTERACTING PROTEIN 11-RELATED"/>
    <property type="match status" value="1"/>
</dbReference>
<evidence type="ECO:0000313" key="4">
    <source>
        <dbReference type="EMBL" id="CAY69317.1"/>
    </source>
</evidence>
<dbReference type="InterPro" id="IPR045211">
    <property type="entry name" value="TFP11/STIP/Ntr1"/>
</dbReference>
<evidence type="ECO:0000256" key="2">
    <source>
        <dbReference type="SAM" id="MobiDB-lite"/>
    </source>
</evidence>
<proteinExistence type="inferred from homology"/>
<dbReference type="FunCoup" id="C4R1E3">
    <property type="interactions" value="892"/>
</dbReference>
<dbReference type="PANTHER" id="PTHR23329:SF1">
    <property type="entry name" value="TUFTELIN-INTERACTING PROTEIN 11"/>
    <property type="match status" value="1"/>
</dbReference>
<dbReference type="SMART" id="SM00443">
    <property type="entry name" value="G_patch"/>
    <property type="match status" value="1"/>
</dbReference>
<dbReference type="InterPro" id="IPR022783">
    <property type="entry name" value="GCFC_dom"/>
</dbReference>
<dbReference type="Proteomes" id="UP000000314">
    <property type="component" value="Chromosome 2"/>
</dbReference>
<evidence type="ECO:0000256" key="1">
    <source>
        <dbReference type="ARBA" id="ARBA00010900"/>
    </source>
</evidence>
<dbReference type="PROSITE" id="PS50174">
    <property type="entry name" value="G_PATCH"/>
    <property type="match status" value="1"/>
</dbReference>
<evidence type="ECO:0000313" key="5">
    <source>
        <dbReference type="Proteomes" id="UP000000314"/>
    </source>
</evidence>
<dbReference type="OrthoDB" id="4822at2759"/>
<dbReference type="OMA" id="NKILYQW"/>
<dbReference type="GeneID" id="8199284"/>
<dbReference type="KEGG" id="ppa:PAS_chr2-1_0671"/>
<dbReference type="InterPro" id="IPR000467">
    <property type="entry name" value="G_patch_dom"/>
</dbReference>
<accession>C4R1E3</accession>
<dbReference type="GO" id="GO:0003676">
    <property type="term" value="F:nucleic acid binding"/>
    <property type="evidence" value="ECO:0007669"/>
    <property type="project" value="InterPro"/>
</dbReference>